<dbReference type="InterPro" id="IPR009057">
    <property type="entry name" value="Homeodomain-like_sf"/>
</dbReference>
<organism evidence="2 3">
    <name type="scientific">Phytopseudomonas dryadis</name>
    <dbReference type="NCBI Taxonomy" id="2487520"/>
    <lineage>
        <taxon>Bacteria</taxon>
        <taxon>Pseudomonadati</taxon>
        <taxon>Pseudomonadota</taxon>
        <taxon>Gammaproteobacteria</taxon>
        <taxon>Pseudomonadales</taxon>
        <taxon>Pseudomonadaceae</taxon>
        <taxon>Phytopseudomonas</taxon>
    </lineage>
</organism>
<dbReference type="EMBL" id="QJUM01000006">
    <property type="protein sequence ID" value="TBV07803.1"/>
    <property type="molecule type" value="Genomic_DNA"/>
</dbReference>
<evidence type="ECO:0000313" key="3">
    <source>
        <dbReference type="Proteomes" id="UP000291334"/>
    </source>
</evidence>
<gene>
    <name evidence="2" type="ORF">DNK34_06395</name>
</gene>
<dbReference type="Proteomes" id="UP000291334">
    <property type="component" value="Unassembled WGS sequence"/>
</dbReference>
<name>A0ABY1ZB73_9GAMM</name>
<protein>
    <submittedName>
        <fullName evidence="2">IS630 family transposase</fullName>
    </submittedName>
</protein>
<dbReference type="Pfam" id="PF13358">
    <property type="entry name" value="DDE_3"/>
    <property type="match status" value="1"/>
</dbReference>
<dbReference type="SUPFAM" id="SSF46689">
    <property type="entry name" value="Homeodomain-like"/>
    <property type="match status" value="1"/>
</dbReference>
<reference evidence="2 3" key="1">
    <citation type="submission" date="2018-06" db="EMBL/GenBank/DDBJ databases">
        <title>Three novel Pseudomonas species isolated from symptomatic oak.</title>
        <authorList>
            <person name="Bueno-Gonzalez V."/>
            <person name="Brady C."/>
        </authorList>
    </citation>
    <scope>NUCLEOTIDE SEQUENCE [LARGE SCALE GENOMIC DNA]</scope>
    <source>
        <strain evidence="2 3">P26B</strain>
    </source>
</reference>
<dbReference type="InterPro" id="IPR047655">
    <property type="entry name" value="Transpos_IS630-like"/>
</dbReference>
<evidence type="ECO:0000313" key="2">
    <source>
        <dbReference type="EMBL" id="TBV07803.1"/>
    </source>
</evidence>
<dbReference type="InterPro" id="IPR038717">
    <property type="entry name" value="Tc1-like_DDE_dom"/>
</dbReference>
<evidence type="ECO:0000259" key="1">
    <source>
        <dbReference type="Pfam" id="PF13358"/>
    </source>
</evidence>
<comment type="caution">
    <text evidence="2">The sequence shown here is derived from an EMBL/GenBank/DDBJ whole genome shotgun (WGS) entry which is preliminary data.</text>
</comment>
<accession>A0ABY1ZB73</accession>
<sequence>MDKYTITLTSEERKQLEAMLRKGTHASHKLLNALILLNCDQGTGADGQRRSSQQIADVLHISARKIDRIKRRFVEDGFELTLGGGRYRSNYERVVDGNVEAHLVALSCSEPPTGHARWTLKLLADKAVELNYVQAISRETVRRTLKKTKLKPWKKVGWVIPPNANAEFVAAMENVLDVYHRPYDPQRPVVCMDETPRQLIGQVRPTQPARPGQPEREDYEYQRLGVCNVFMACEPLAGRRMTKVTERKTKVDWAHFLQDIAAAYSEAERITLVMDNLNTHTAASLYEAFAPCEAKALWDRFEFVYTPKHGSWLNMAEIELNVMIGQCLDRRLDCIDKVREEVAAWQQQRDQLKAKVNWQFTCADARIKLKRLYPTFDV</sequence>
<proteinExistence type="predicted"/>
<dbReference type="RefSeq" id="WP_131174073.1">
    <property type="nucleotide sequence ID" value="NZ_QJUM01000006.1"/>
</dbReference>
<feature type="domain" description="Tc1-like transposase DDE" evidence="1">
    <location>
        <begin position="188"/>
        <end position="338"/>
    </location>
</feature>
<keyword evidence="3" id="KW-1185">Reference proteome</keyword>
<dbReference type="Pfam" id="PF13565">
    <property type="entry name" value="HTH_32"/>
    <property type="match status" value="1"/>
</dbReference>
<dbReference type="NCBIfam" id="NF033545">
    <property type="entry name" value="transpos_IS630"/>
    <property type="match status" value="1"/>
</dbReference>